<keyword evidence="1" id="KW-1133">Transmembrane helix</keyword>
<dbReference type="EMBL" id="CP019602">
    <property type="protein sequence ID" value="ARU17052.1"/>
    <property type="molecule type" value="Genomic_DNA"/>
</dbReference>
<evidence type="ECO:0000313" key="3">
    <source>
        <dbReference type="Proteomes" id="UP000195807"/>
    </source>
</evidence>
<feature type="transmembrane region" description="Helical" evidence="1">
    <location>
        <begin position="21"/>
        <end position="38"/>
    </location>
</feature>
<dbReference type="AlphaFoldDB" id="A0A1Z1FE77"/>
<name>A0A1Z1FE77_9SPHN</name>
<dbReference type="KEGG" id="cman:A9D14_13860"/>
<organism evidence="2 3">
    <name type="scientific">Croceicoccus marinus</name>
    <dbReference type="NCBI Taxonomy" id="450378"/>
    <lineage>
        <taxon>Bacteria</taxon>
        <taxon>Pseudomonadati</taxon>
        <taxon>Pseudomonadota</taxon>
        <taxon>Alphaproteobacteria</taxon>
        <taxon>Sphingomonadales</taxon>
        <taxon>Erythrobacteraceae</taxon>
        <taxon>Croceicoccus</taxon>
    </lineage>
</organism>
<evidence type="ECO:0000313" key="2">
    <source>
        <dbReference type="EMBL" id="ARU17052.1"/>
    </source>
</evidence>
<accession>A0A1Z1FE77</accession>
<proteinExistence type="predicted"/>
<protein>
    <submittedName>
        <fullName evidence="2">Uncharacterized protein</fullName>
    </submittedName>
</protein>
<dbReference type="Proteomes" id="UP000195807">
    <property type="component" value="Chromosome"/>
</dbReference>
<keyword evidence="1" id="KW-0812">Transmembrane</keyword>
<reference evidence="2 3" key="1">
    <citation type="submission" date="2017-01" db="EMBL/GenBank/DDBJ databases">
        <title>Complete genome sequence of esterase-producing bacterium Croceicoccus marinus E4A9.</title>
        <authorList>
            <person name="Wu Y.-H."/>
            <person name="Cheng H."/>
            <person name="Xu L."/>
            <person name="Huo Y.-Y."/>
            <person name="Wang C.-S."/>
            <person name="Xu X.-W."/>
        </authorList>
    </citation>
    <scope>NUCLEOTIDE SEQUENCE [LARGE SCALE GENOMIC DNA]</scope>
    <source>
        <strain evidence="2 3">E4A9</strain>
    </source>
</reference>
<evidence type="ECO:0000256" key="1">
    <source>
        <dbReference type="SAM" id="Phobius"/>
    </source>
</evidence>
<keyword evidence="1" id="KW-0472">Membrane</keyword>
<sequence length="122" mass="13219">MKGKIEVSSPVETKRRGWRGLWLAVPVVAVPTLGWVAATRGPGLAEQAQAGTDFGARIACSCHFVEGRPIDQCRADFEPGMTMVRLSVEEETQAVTASVPMLASTRATYREGWGCLLEPWDG</sequence>
<keyword evidence="3" id="KW-1185">Reference proteome</keyword>
<dbReference type="STRING" id="450378.GCA_001661675_02783"/>
<gene>
    <name evidence="2" type="ORF">A9D14_13860</name>
</gene>